<gene>
    <name evidence="2" type="ORF">AO370_0831</name>
</gene>
<evidence type="ECO:0008006" key="4">
    <source>
        <dbReference type="Google" id="ProtNLM"/>
    </source>
</evidence>
<dbReference type="InterPro" id="IPR036737">
    <property type="entry name" value="OmpA-like_sf"/>
</dbReference>
<dbReference type="SUPFAM" id="SSF103088">
    <property type="entry name" value="OmpA-like"/>
    <property type="match status" value="1"/>
</dbReference>
<evidence type="ECO:0000256" key="1">
    <source>
        <dbReference type="SAM" id="Phobius"/>
    </source>
</evidence>
<name>A0AB36DPE7_MORCA</name>
<evidence type="ECO:0000313" key="2">
    <source>
        <dbReference type="EMBL" id="OAV25910.1"/>
    </source>
</evidence>
<organism evidence="2 3">
    <name type="scientific">Moraxella catarrhalis</name>
    <name type="common">Branhamella catarrhalis</name>
    <dbReference type="NCBI Taxonomy" id="480"/>
    <lineage>
        <taxon>Bacteria</taxon>
        <taxon>Pseudomonadati</taxon>
        <taxon>Pseudomonadota</taxon>
        <taxon>Gammaproteobacteria</taxon>
        <taxon>Moraxellales</taxon>
        <taxon>Moraxellaceae</taxon>
        <taxon>Moraxella</taxon>
    </lineage>
</organism>
<feature type="transmembrane region" description="Helical" evidence="1">
    <location>
        <begin position="30"/>
        <end position="47"/>
    </location>
</feature>
<reference evidence="2 3" key="1">
    <citation type="journal article" date="2016" name="Genome Biol. Evol.">
        <title>Comparative Genomic Analyses of the Moraxella catarrhalis Serosensitive and Seroresistant Lineages Demonstrate Their Independent Evolution.</title>
        <authorList>
            <person name="Earl J.P."/>
            <person name="de Vries S.P."/>
            <person name="Ahmed A."/>
            <person name="Powell E."/>
            <person name="Schultz M.P."/>
            <person name="Hermans P.W."/>
            <person name="Hill D.J."/>
            <person name="Zhou Z."/>
            <person name="Constantinidou C.I."/>
            <person name="Hu F.Z."/>
            <person name="Bootsma H.J."/>
            <person name="Ehrlich G.D."/>
        </authorList>
    </citation>
    <scope>NUCLEOTIDE SEQUENCE [LARGE SCALE GENOMIC DNA]</scope>
    <source>
        <strain evidence="2 3">F23</strain>
    </source>
</reference>
<keyword evidence="1" id="KW-0472">Membrane</keyword>
<dbReference type="EMBL" id="LXHQ01000026">
    <property type="protein sequence ID" value="OAV25910.1"/>
    <property type="molecule type" value="Genomic_DNA"/>
</dbReference>
<accession>A0AB36DPE7</accession>
<comment type="caution">
    <text evidence="2">The sequence shown here is derived from an EMBL/GenBank/DDBJ whole genome shotgun (WGS) entry which is preliminary data.</text>
</comment>
<sequence length="238" mass="27237">MTIINKMRLSVLSSRQSSEESTQWLPISDLMSGLMVLFLFIAISLILQVRQIAEEYQDTQEQIYKALLHEFADDLPKWGAKIDKDTLTISFLSPDILFKTGQSDLQDNYKEILSDFFPRYIKVIDRYKDSISEIRIEGHTSSEWAVGVDADTAYFENMRLSQDRTRTVLQFAYAIPEVSQYRPWIKTHLAAVGLSSAKTIKNESGLENAGASKRVTFRILTNADEQMQKIGKSSYEEN</sequence>
<protein>
    <recommendedName>
        <fullName evidence="4">OmpA family protein</fullName>
    </recommendedName>
</protein>
<keyword evidence="1" id="KW-0812">Transmembrane</keyword>
<proteinExistence type="predicted"/>
<dbReference type="Proteomes" id="UP000078295">
    <property type="component" value="Unassembled WGS sequence"/>
</dbReference>
<evidence type="ECO:0000313" key="3">
    <source>
        <dbReference type="Proteomes" id="UP000078295"/>
    </source>
</evidence>
<dbReference type="Gene3D" id="3.30.1330.60">
    <property type="entry name" value="OmpA-like domain"/>
    <property type="match status" value="1"/>
</dbReference>
<dbReference type="AlphaFoldDB" id="A0AB36DPE7"/>
<keyword evidence="1" id="KW-1133">Transmembrane helix</keyword>